<name>A0A5E4NAI0_9HEMI</name>
<evidence type="ECO:0008006" key="3">
    <source>
        <dbReference type="Google" id="ProtNLM"/>
    </source>
</evidence>
<sequence length="201" mass="23435">MTRQYEKRNNIEIQQLYKEPDIVAVLKNRRMAWAGHVWRSNGLMKEVLKWKPQGKRPLGRPKQRWIDKVEKNLAEIGIRDGETIAQDRDRWSNILEFWRNYCQKLYTDPDEHIGNGITYGEQEPGILSEEIEQAVSRLKNNKAPGSDEITAEMLKLSGDKGVKILWKLCNEVWTTGAWPEDWVESIFIPLHKKGSTEDCSN</sequence>
<dbReference type="AlphaFoldDB" id="A0A5E4NAI0"/>
<evidence type="ECO:0000313" key="2">
    <source>
        <dbReference type="Proteomes" id="UP000325440"/>
    </source>
</evidence>
<protein>
    <recommendedName>
        <fullName evidence="3">Reverse transcriptase domain</fullName>
    </recommendedName>
</protein>
<gene>
    <name evidence="1" type="ORF">CINCED_3A003920</name>
</gene>
<dbReference type="PANTHER" id="PTHR19446">
    <property type="entry name" value="REVERSE TRANSCRIPTASES"/>
    <property type="match status" value="1"/>
</dbReference>
<dbReference type="OrthoDB" id="6623411at2759"/>
<organism evidence="1 2">
    <name type="scientific">Cinara cedri</name>
    <dbReference type="NCBI Taxonomy" id="506608"/>
    <lineage>
        <taxon>Eukaryota</taxon>
        <taxon>Metazoa</taxon>
        <taxon>Ecdysozoa</taxon>
        <taxon>Arthropoda</taxon>
        <taxon>Hexapoda</taxon>
        <taxon>Insecta</taxon>
        <taxon>Pterygota</taxon>
        <taxon>Neoptera</taxon>
        <taxon>Paraneoptera</taxon>
        <taxon>Hemiptera</taxon>
        <taxon>Sternorrhyncha</taxon>
        <taxon>Aphidomorpha</taxon>
        <taxon>Aphidoidea</taxon>
        <taxon>Aphididae</taxon>
        <taxon>Lachninae</taxon>
        <taxon>Cinara</taxon>
    </lineage>
</organism>
<reference evidence="1 2" key="1">
    <citation type="submission" date="2019-08" db="EMBL/GenBank/DDBJ databases">
        <authorList>
            <person name="Alioto T."/>
            <person name="Alioto T."/>
            <person name="Gomez Garrido J."/>
        </authorList>
    </citation>
    <scope>NUCLEOTIDE SEQUENCE [LARGE SCALE GENOMIC DNA]</scope>
</reference>
<evidence type="ECO:0000313" key="1">
    <source>
        <dbReference type="EMBL" id="VVC40879.1"/>
    </source>
</evidence>
<accession>A0A5E4NAI0</accession>
<dbReference type="EMBL" id="CABPRJ010001909">
    <property type="protein sequence ID" value="VVC40879.1"/>
    <property type="molecule type" value="Genomic_DNA"/>
</dbReference>
<dbReference type="Proteomes" id="UP000325440">
    <property type="component" value="Unassembled WGS sequence"/>
</dbReference>
<proteinExistence type="predicted"/>
<keyword evidence="2" id="KW-1185">Reference proteome</keyword>